<dbReference type="AlphaFoldDB" id="A0A1T4PLC9"/>
<dbReference type="InterPro" id="IPR045504">
    <property type="entry name" value="DUF6487"/>
</dbReference>
<name>A0A1T4PLC9_9FIRM</name>
<feature type="domain" description="DUF6487" evidence="1">
    <location>
        <begin position="6"/>
        <end position="82"/>
    </location>
</feature>
<proteinExistence type="predicted"/>
<gene>
    <name evidence="2" type="ORF">SAMN02745191_2086</name>
</gene>
<keyword evidence="3" id="KW-1185">Reference proteome</keyword>
<protein>
    <recommendedName>
        <fullName evidence="1">DUF6487 domain-containing protein</fullName>
    </recommendedName>
</protein>
<dbReference type="EMBL" id="FUWY01000006">
    <property type="protein sequence ID" value="SJZ92066.1"/>
    <property type="molecule type" value="Genomic_DNA"/>
</dbReference>
<dbReference type="RefSeq" id="WP_078712483.1">
    <property type="nucleotide sequence ID" value="NZ_FUWY01000006.1"/>
</dbReference>
<evidence type="ECO:0000313" key="2">
    <source>
        <dbReference type="EMBL" id="SJZ92066.1"/>
    </source>
</evidence>
<dbReference type="STRING" id="118967.SAMN02745191_2086"/>
<organism evidence="2 3">
    <name type="scientific">Anaerorhabdus furcosa</name>
    <dbReference type="NCBI Taxonomy" id="118967"/>
    <lineage>
        <taxon>Bacteria</taxon>
        <taxon>Bacillati</taxon>
        <taxon>Bacillota</taxon>
        <taxon>Erysipelotrichia</taxon>
        <taxon>Erysipelotrichales</taxon>
        <taxon>Erysipelotrichaceae</taxon>
        <taxon>Anaerorhabdus</taxon>
    </lineage>
</organism>
<dbReference type="Pfam" id="PF20097">
    <property type="entry name" value="DUF6487"/>
    <property type="match status" value="1"/>
</dbReference>
<evidence type="ECO:0000259" key="1">
    <source>
        <dbReference type="Pfam" id="PF20097"/>
    </source>
</evidence>
<evidence type="ECO:0000313" key="3">
    <source>
        <dbReference type="Proteomes" id="UP000243297"/>
    </source>
</evidence>
<dbReference type="Proteomes" id="UP000243297">
    <property type="component" value="Unassembled WGS sequence"/>
</dbReference>
<sequence length="84" mass="9730">MCESVCKKCGGVLEEGNIFANNCHRIRWFPKKLAIPFLFTNPFKERQKSKGVRFITSDSLFSVIQKKAYYCKNCNCIIVQCDDK</sequence>
<reference evidence="3" key="1">
    <citation type="submission" date="2017-02" db="EMBL/GenBank/DDBJ databases">
        <authorList>
            <person name="Varghese N."/>
            <person name="Submissions S."/>
        </authorList>
    </citation>
    <scope>NUCLEOTIDE SEQUENCE [LARGE SCALE GENOMIC DNA]</scope>
    <source>
        <strain evidence="3">ATCC 25662</strain>
    </source>
</reference>
<accession>A0A1T4PLC9</accession>